<feature type="transmembrane region" description="Helical" evidence="7">
    <location>
        <begin position="79"/>
        <end position="105"/>
    </location>
</feature>
<accession>A0A1I2DPG4</accession>
<dbReference type="STRING" id="380248.SAMN05216251_105307"/>
<dbReference type="CDD" id="cd06261">
    <property type="entry name" value="TM_PBP2"/>
    <property type="match status" value="1"/>
</dbReference>
<evidence type="ECO:0000256" key="4">
    <source>
        <dbReference type="ARBA" id="ARBA00022692"/>
    </source>
</evidence>
<gene>
    <name evidence="9" type="ORF">SAMN05216251_105307</name>
</gene>
<dbReference type="PANTHER" id="PTHR43744">
    <property type="entry name" value="ABC TRANSPORTER PERMEASE PROTEIN MG189-RELATED-RELATED"/>
    <property type="match status" value="1"/>
</dbReference>
<evidence type="ECO:0000256" key="1">
    <source>
        <dbReference type="ARBA" id="ARBA00004651"/>
    </source>
</evidence>
<dbReference type="Pfam" id="PF00528">
    <property type="entry name" value="BPD_transp_1"/>
    <property type="match status" value="1"/>
</dbReference>
<dbReference type="GO" id="GO:0005886">
    <property type="term" value="C:plasma membrane"/>
    <property type="evidence" value="ECO:0007669"/>
    <property type="project" value="UniProtKB-SubCell"/>
</dbReference>
<dbReference type="GO" id="GO:0055085">
    <property type="term" value="P:transmembrane transport"/>
    <property type="evidence" value="ECO:0007669"/>
    <property type="project" value="InterPro"/>
</dbReference>
<comment type="subcellular location">
    <subcellularLocation>
        <location evidence="1 7">Cell membrane</location>
        <topology evidence="1 7">Multi-pass membrane protein</topology>
    </subcellularLocation>
</comment>
<sequence>MTLTDTPPRRRRTVEPFAVASLVVVSGFALFCLLPIWMVIASSFTDESRLVRSGYSFFPTKFSLASYRSIFTESAIRDAYVSSLFITVVGTAVALTATTGMAWVISRRVPRISAFFGTLTYLPMLFVGGLVPFYILVTQYLHLENTYWAVILPMAVSPFLVFIEAAFFRQIPEEILESARMDGAGELRTFVRIVLPLSKPILAVVGLFYATAFWNEWFIPLLFITDEHKFPLQLLLQNLIGNVNAAQALQTGSAAAPVYQLRMALTVVTVGPILLAYPFAQRYFVRGLTLGATKG</sequence>
<dbReference type="PROSITE" id="PS50928">
    <property type="entry name" value="ABC_TM1"/>
    <property type="match status" value="1"/>
</dbReference>
<evidence type="ECO:0000256" key="2">
    <source>
        <dbReference type="ARBA" id="ARBA00022448"/>
    </source>
</evidence>
<feature type="transmembrane region" description="Helical" evidence="7">
    <location>
        <begin position="259"/>
        <end position="280"/>
    </location>
</feature>
<keyword evidence="5 7" id="KW-1133">Transmembrane helix</keyword>
<keyword evidence="3" id="KW-1003">Cell membrane</keyword>
<dbReference type="AlphaFoldDB" id="A0A1I2DPG4"/>
<dbReference type="OrthoDB" id="9810086at2"/>
<keyword evidence="10" id="KW-1185">Reference proteome</keyword>
<name>A0A1I2DPG4_9ACTN</name>
<evidence type="ECO:0000259" key="8">
    <source>
        <dbReference type="PROSITE" id="PS50928"/>
    </source>
</evidence>
<dbReference type="PANTHER" id="PTHR43744:SF9">
    <property type="entry name" value="POLYGALACTURONAN_RHAMNOGALACTURONAN TRANSPORT SYSTEM PERMEASE PROTEIN YTCP"/>
    <property type="match status" value="1"/>
</dbReference>
<dbReference type="Proteomes" id="UP000199323">
    <property type="component" value="Unassembled WGS sequence"/>
</dbReference>
<evidence type="ECO:0000256" key="6">
    <source>
        <dbReference type="ARBA" id="ARBA00023136"/>
    </source>
</evidence>
<feature type="transmembrane region" description="Helical" evidence="7">
    <location>
        <begin position="17"/>
        <end position="40"/>
    </location>
</feature>
<dbReference type="SUPFAM" id="SSF161098">
    <property type="entry name" value="MetI-like"/>
    <property type="match status" value="1"/>
</dbReference>
<evidence type="ECO:0000256" key="7">
    <source>
        <dbReference type="RuleBase" id="RU363032"/>
    </source>
</evidence>
<feature type="transmembrane region" description="Helical" evidence="7">
    <location>
        <begin position="112"/>
        <end position="135"/>
    </location>
</feature>
<proteinExistence type="inferred from homology"/>
<reference evidence="9 10" key="1">
    <citation type="submission" date="2016-10" db="EMBL/GenBank/DDBJ databases">
        <authorList>
            <person name="de Groot N.N."/>
        </authorList>
    </citation>
    <scope>NUCLEOTIDE SEQUENCE [LARGE SCALE GENOMIC DNA]</scope>
    <source>
        <strain evidence="9 10">CGMCC 4.3510</strain>
    </source>
</reference>
<evidence type="ECO:0000256" key="5">
    <source>
        <dbReference type="ARBA" id="ARBA00022989"/>
    </source>
</evidence>
<feature type="domain" description="ABC transmembrane type-1" evidence="8">
    <location>
        <begin position="80"/>
        <end position="280"/>
    </location>
</feature>
<keyword evidence="4 7" id="KW-0812">Transmembrane</keyword>
<dbReference type="RefSeq" id="WP_093713303.1">
    <property type="nucleotide sequence ID" value="NZ_FONG01000005.1"/>
</dbReference>
<keyword evidence="6 7" id="KW-0472">Membrane</keyword>
<protein>
    <submittedName>
        <fullName evidence="9">Putative aldouronate transport system permease protein</fullName>
    </submittedName>
</protein>
<feature type="transmembrane region" description="Helical" evidence="7">
    <location>
        <begin position="147"/>
        <end position="168"/>
    </location>
</feature>
<comment type="similarity">
    <text evidence="7">Belongs to the binding-protein-dependent transport system permease family.</text>
</comment>
<keyword evidence="2 7" id="KW-0813">Transport</keyword>
<dbReference type="EMBL" id="FONG01000005">
    <property type="protein sequence ID" value="SFE81830.1"/>
    <property type="molecule type" value="Genomic_DNA"/>
</dbReference>
<organism evidence="9 10">
    <name type="scientific">Actinacidiphila alni</name>
    <dbReference type="NCBI Taxonomy" id="380248"/>
    <lineage>
        <taxon>Bacteria</taxon>
        <taxon>Bacillati</taxon>
        <taxon>Actinomycetota</taxon>
        <taxon>Actinomycetes</taxon>
        <taxon>Kitasatosporales</taxon>
        <taxon>Streptomycetaceae</taxon>
        <taxon>Actinacidiphila</taxon>
    </lineage>
</organism>
<dbReference type="Gene3D" id="1.10.3720.10">
    <property type="entry name" value="MetI-like"/>
    <property type="match status" value="1"/>
</dbReference>
<evidence type="ECO:0000256" key="3">
    <source>
        <dbReference type="ARBA" id="ARBA00022475"/>
    </source>
</evidence>
<evidence type="ECO:0000313" key="9">
    <source>
        <dbReference type="EMBL" id="SFE81830.1"/>
    </source>
</evidence>
<evidence type="ECO:0000313" key="10">
    <source>
        <dbReference type="Proteomes" id="UP000199323"/>
    </source>
</evidence>
<feature type="transmembrane region" description="Helical" evidence="7">
    <location>
        <begin position="189"/>
        <end position="214"/>
    </location>
</feature>
<dbReference type="InterPro" id="IPR000515">
    <property type="entry name" value="MetI-like"/>
</dbReference>
<dbReference type="InterPro" id="IPR035906">
    <property type="entry name" value="MetI-like_sf"/>
</dbReference>